<dbReference type="InterPro" id="IPR047115">
    <property type="entry name" value="ARSB"/>
</dbReference>
<dbReference type="GO" id="GO:0008484">
    <property type="term" value="F:sulfuric ester hydrolase activity"/>
    <property type="evidence" value="ECO:0007669"/>
    <property type="project" value="InterPro"/>
</dbReference>
<proteinExistence type="inferred from homology"/>
<evidence type="ECO:0000256" key="4">
    <source>
        <dbReference type="ARBA" id="ARBA00022801"/>
    </source>
</evidence>
<keyword evidence="7" id="KW-0472">Membrane</keyword>
<comment type="similarity">
    <text evidence="2">Belongs to the sulfatase family.</text>
</comment>
<dbReference type="PANTHER" id="PTHR10342">
    <property type="entry name" value="ARYLSULFATASE"/>
    <property type="match status" value="1"/>
</dbReference>
<evidence type="ECO:0000256" key="7">
    <source>
        <dbReference type="SAM" id="Phobius"/>
    </source>
</evidence>
<dbReference type="PROSITE" id="PS00523">
    <property type="entry name" value="SULFATASE_1"/>
    <property type="match status" value="1"/>
</dbReference>
<evidence type="ECO:0000256" key="2">
    <source>
        <dbReference type="ARBA" id="ARBA00008779"/>
    </source>
</evidence>
<keyword evidence="8" id="KW-0732">Signal</keyword>
<evidence type="ECO:0000256" key="1">
    <source>
        <dbReference type="ARBA" id="ARBA00001913"/>
    </source>
</evidence>
<feature type="chain" id="PRO_5014856793" evidence="8">
    <location>
        <begin position="25"/>
        <end position="612"/>
    </location>
</feature>
<dbReference type="Pfam" id="PF00884">
    <property type="entry name" value="Sulfatase"/>
    <property type="match status" value="1"/>
</dbReference>
<evidence type="ECO:0000259" key="9">
    <source>
        <dbReference type="Pfam" id="PF00884"/>
    </source>
</evidence>
<protein>
    <submittedName>
        <fullName evidence="10">Putative arylsulfatase b</fullName>
    </submittedName>
</protein>
<feature type="transmembrane region" description="Helical" evidence="7">
    <location>
        <begin position="566"/>
        <end position="593"/>
    </location>
</feature>
<dbReference type="PROSITE" id="PS00149">
    <property type="entry name" value="SULFATASE_2"/>
    <property type="match status" value="1"/>
</dbReference>
<keyword evidence="4" id="KW-0378">Hydrolase</keyword>
<comment type="cofactor">
    <cofactor evidence="1">
        <name>Ca(2+)</name>
        <dbReference type="ChEBI" id="CHEBI:29108"/>
    </cofactor>
</comment>
<reference evidence="10" key="1">
    <citation type="submission" date="2018-01" db="EMBL/GenBank/DDBJ databases">
        <title>An insight into the sialome of Amazonian anophelines.</title>
        <authorList>
            <person name="Ribeiro J.M."/>
            <person name="Scarpassa V."/>
            <person name="Calvo E."/>
        </authorList>
    </citation>
    <scope>NUCLEOTIDE SEQUENCE</scope>
    <source>
        <tissue evidence="10">Salivary glands</tissue>
    </source>
</reference>
<dbReference type="GO" id="GO:0046872">
    <property type="term" value="F:metal ion binding"/>
    <property type="evidence" value="ECO:0007669"/>
    <property type="project" value="UniProtKB-KW"/>
</dbReference>
<dbReference type="CDD" id="cd16029">
    <property type="entry name" value="4-S"/>
    <property type="match status" value="1"/>
</dbReference>
<dbReference type="InterPro" id="IPR017850">
    <property type="entry name" value="Alkaline_phosphatase_core_sf"/>
</dbReference>
<keyword evidence="3" id="KW-0479">Metal-binding</keyword>
<feature type="domain" description="Sulfatase N-terminal" evidence="9">
    <location>
        <begin position="35"/>
        <end position="359"/>
    </location>
</feature>
<accession>A0A2M4BHJ8</accession>
<sequence length="612" mass="68053">MKLGSIKCPTGMVIVSFVVSLVVAAAVAAAASPPPNIVIIVADDLGWNDVSFHGSNQIPTPNIDALAYDGVILNRHYVPPLCTPSRASLMTGRHPINVGMQNDVIISDQPWGLGLDQKLMPQYFREAGYRTHLVGKWHLGFFRQAYTPTRRGFETHFGYLGPYIDYWDHSLQMNATSARGLDMRRNTAVNYDARGTYATDLFTAEATRLIRTHNTADPLFLVLTHLAPHTGNEDDPMQAPEDEIAKFTHIKDPKRRTLAAMISRIDVSVGLVYDTLRERKMLDNTIILFYADNGAPTVGIHANAGSNYPLRGQKSSPWEGAVRGAALLWSPLLSRKGYVSEQWIHVSDWLPTLARAAGIRKIPRRDSAIDGQDQWTALKSGMTNLESVRSIVMNNAEDSCHFSSYVKLGWKYVNGTCSDGEYDGWLGDMVQPGQDEAGLTDEDYFKHLTIPGSIGAALNLSREQVEKLRHDATLKCSPPSPDDIPCNPLIAPCLFNLHEDPCERNNQAAKHPVLLTTLQAEVLYFRLRSAKPRNQPPDGRSDPAQFNYTWTWWLDELEGRQTAADIAMASLAAEVVLVLFAVCLALKLCWCYCRPKVPLVRKEEPSSPQTKM</sequence>
<dbReference type="AlphaFoldDB" id="A0A2M4BHJ8"/>
<keyword evidence="7" id="KW-0812">Transmembrane</keyword>
<evidence type="ECO:0000256" key="3">
    <source>
        <dbReference type="ARBA" id="ARBA00022723"/>
    </source>
</evidence>
<dbReference type="EMBL" id="GGFJ01003384">
    <property type="protein sequence ID" value="MBW52525.1"/>
    <property type="molecule type" value="Transcribed_RNA"/>
</dbReference>
<evidence type="ECO:0000256" key="6">
    <source>
        <dbReference type="ARBA" id="ARBA00023180"/>
    </source>
</evidence>
<evidence type="ECO:0000256" key="5">
    <source>
        <dbReference type="ARBA" id="ARBA00022837"/>
    </source>
</evidence>
<dbReference type="InterPro" id="IPR024607">
    <property type="entry name" value="Sulfatase_CS"/>
</dbReference>
<dbReference type="Gene3D" id="3.30.1120.10">
    <property type="match status" value="1"/>
</dbReference>
<dbReference type="InterPro" id="IPR000917">
    <property type="entry name" value="Sulfatase_N"/>
</dbReference>
<organism evidence="10">
    <name type="scientific">Anopheles marajoara</name>
    <dbReference type="NCBI Taxonomy" id="58244"/>
    <lineage>
        <taxon>Eukaryota</taxon>
        <taxon>Metazoa</taxon>
        <taxon>Ecdysozoa</taxon>
        <taxon>Arthropoda</taxon>
        <taxon>Hexapoda</taxon>
        <taxon>Insecta</taxon>
        <taxon>Pterygota</taxon>
        <taxon>Neoptera</taxon>
        <taxon>Endopterygota</taxon>
        <taxon>Diptera</taxon>
        <taxon>Nematocera</taxon>
        <taxon>Culicoidea</taxon>
        <taxon>Culicidae</taxon>
        <taxon>Anophelinae</taxon>
        <taxon>Anopheles</taxon>
    </lineage>
</organism>
<keyword evidence="7" id="KW-1133">Transmembrane helix</keyword>
<evidence type="ECO:0000256" key="8">
    <source>
        <dbReference type="SAM" id="SignalP"/>
    </source>
</evidence>
<keyword evidence="6" id="KW-0325">Glycoprotein</keyword>
<evidence type="ECO:0000313" key="10">
    <source>
        <dbReference type="EMBL" id="MBW52525.1"/>
    </source>
</evidence>
<name>A0A2M4BHJ8_9DIPT</name>
<dbReference type="Gene3D" id="3.40.720.10">
    <property type="entry name" value="Alkaline Phosphatase, subunit A"/>
    <property type="match status" value="1"/>
</dbReference>
<dbReference type="PANTHER" id="PTHR10342:SF264">
    <property type="entry name" value="MIP05773P-RELATED"/>
    <property type="match status" value="1"/>
</dbReference>
<keyword evidence="5" id="KW-0106">Calcium</keyword>
<feature type="signal peptide" evidence="8">
    <location>
        <begin position="1"/>
        <end position="24"/>
    </location>
</feature>
<dbReference type="SUPFAM" id="SSF53649">
    <property type="entry name" value="Alkaline phosphatase-like"/>
    <property type="match status" value="1"/>
</dbReference>